<name>E4KMZ7_9LACT</name>
<dbReference type="STRING" id="908337.HMPREF9257_0210"/>
<dbReference type="AlphaFoldDB" id="E4KMZ7"/>
<sequence length="39" mass="4694">MNYYFQNKLAFLREYAKLGLDFKAFNASRELAKVPFEFL</sequence>
<keyword evidence="2" id="KW-1185">Reference proteome</keyword>
<protein>
    <submittedName>
        <fullName evidence="1">Uncharacterized protein</fullName>
    </submittedName>
</protein>
<accession>E4KMZ7</accession>
<reference evidence="1 2" key="1">
    <citation type="submission" date="2010-10" db="EMBL/GenBank/DDBJ databases">
        <authorList>
            <person name="Durkin A.S."/>
            <person name="Madupu R."/>
            <person name="Torralba M."/>
            <person name="Gillis M."/>
            <person name="Methe B."/>
            <person name="Sutton G."/>
            <person name="Nelson K.E."/>
        </authorList>
    </citation>
    <scope>NUCLEOTIDE SEQUENCE [LARGE SCALE GENOMIC DNA]</scope>
    <source>
        <strain evidence="1 2">ACS-139-V-Col8</strain>
    </source>
</reference>
<evidence type="ECO:0000313" key="1">
    <source>
        <dbReference type="EMBL" id="EFR31801.1"/>
    </source>
</evidence>
<proteinExistence type="predicted"/>
<dbReference type="EMBL" id="AENN01000006">
    <property type="protein sequence ID" value="EFR31801.1"/>
    <property type="molecule type" value="Genomic_DNA"/>
</dbReference>
<evidence type="ECO:0000313" key="2">
    <source>
        <dbReference type="Proteomes" id="UP000005990"/>
    </source>
</evidence>
<comment type="caution">
    <text evidence="1">The sequence shown here is derived from an EMBL/GenBank/DDBJ whole genome shotgun (WGS) entry which is preliminary data.</text>
</comment>
<gene>
    <name evidence="1" type="ORF">HMPREF9257_0210</name>
</gene>
<dbReference type="Proteomes" id="UP000005990">
    <property type="component" value="Unassembled WGS sequence"/>
</dbReference>
<organism evidence="1 2">
    <name type="scientific">Eremococcus coleocola ACS-139-V-Col8</name>
    <dbReference type="NCBI Taxonomy" id="908337"/>
    <lineage>
        <taxon>Bacteria</taxon>
        <taxon>Bacillati</taxon>
        <taxon>Bacillota</taxon>
        <taxon>Bacilli</taxon>
        <taxon>Lactobacillales</taxon>
        <taxon>Aerococcaceae</taxon>
        <taxon>Eremococcus</taxon>
    </lineage>
</organism>